<dbReference type="EMBL" id="CM042017">
    <property type="protein sequence ID" value="KAI3689080.1"/>
    <property type="molecule type" value="Genomic_DNA"/>
</dbReference>
<accession>A0ACB8YYI1</accession>
<reference evidence="2" key="1">
    <citation type="journal article" date="2022" name="Mol. Ecol. Resour.">
        <title>The genomes of chicory, endive, great burdock and yacon provide insights into Asteraceae palaeo-polyploidization history and plant inulin production.</title>
        <authorList>
            <person name="Fan W."/>
            <person name="Wang S."/>
            <person name="Wang H."/>
            <person name="Wang A."/>
            <person name="Jiang F."/>
            <person name="Liu H."/>
            <person name="Zhao H."/>
            <person name="Xu D."/>
            <person name="Zhang Y."/>
        </authorList>
    </citation>
    <scope>NUCLEOTIDE SEQUENCE [LARGE SCALE GENOMIC DNA]</scope>
    <source>
        <strain evidence="2">cv. Punajuju</strain>
    </source>
</reference>
<proteinExistence type="predicted"/>
<organism evidence="1 2">
    <name type="scientific">Cichorium intybus</name>
    <name type="common">Chicory</name>
    <dbReference type="NCBI Taxonomy" id="13427"/>
    <lineage>
        <taxon>Eukaryota</taxon>
        <taxon>Viridiplantae</taxon>
        <taxon>Streptophyta</taxon>
        <taxon>Embryophyta</taxon>
        <taxon>Tracheophyta</taxon>
        <taxon>Spermatophyta</taxon>
        <taxon>Magnoliopsida</taxon>
        <taxon>eudicotyledons</taxon>
        <taxon>Gunneridae</taxon>
        <taxon>Pentapetalae</taxon>
        <taxon>asterids</taxon>
        <taxon>campanulids</taxon>
        <taxon>Asterales</taxon>
        <taxon>Asteraceae</taxon>
        <taxon>Cichorioideae</taxon>
        <taxon>Cichorieae</taxon>
        <taxon>Cichoriinae</taxon>
        <taxon>Cichorium</taxon>
    </lineage>
</organism>
<evidence type="ECO:0000313" key="1">
    <source>
        <dbReference type="EMBL" id="KAI3689080.1"/>
    </source>
</evidence>
<dbReference type="Proteomes" id="UP001055811">
    <property type="component" value="Linkage Group LG09"/>
</dbReference>
<reference evidence="1 2" key="2">
    <citation type="journal article" date="2022" name="Mol. Ecol. Resour.">
        <title>The genomes of chicory, endive, great burdock and yacon provide insights into Asteraceae paleo-polyploidization history and plant inulin production.</title>
        <authorList>
            <person name="Fan W."/>
            <person name="Wang S."/>
            <person name="Wang H."/>
            <person name="Wang A."/>
            <person name="Jiang F."/>
            <person name="Liu H."/>
            <person name="Zhao H."/>
            <person name="Xu D."/>
            <person name="Zhang Y."/>
        </authorList>
    </citation>
    <scope>NUCLEOTIDE SEQUENCE [LARGE SCALE GENOMIC DNA]</scope>
    <source>
        <strain evidence="2">cv. Punajuju</strain>
        <tissue evidence="1">Leaves</tissue>
    </source>
</reference>
<name>A0ACB8YYI1_CICIN</name>
<gene>
    <name evidence="1" type="ORF">L2E82_47028</name>
</gene>
<sequence length="98" mass="11140">MLLKGERRIGVIVFQLIKSCSMNRVLVLVQFYSFSSTKVATIRDEVDSEFKFARAEVTNLQPEVKLVGKAVDGVEEVFNWFLGRFYVGFCGRDNLLLG</sequence>
<protein>
    <submittedName>
        <fullName evidence="1">Uncharacterized protein</fullName>
    </submittedName>
</protein>
<comment type="caution">
    <text evidence="1">The sequence shown here is derived from an EMBL/GenBank/DDBJ whole genome shotgun (WGS) entry which is preliminary data.</text>
</comment>
<evidence type="ECO:0000313" key="2">
    <source>
        <dbReference type="Proteomes" id="UP001055811"/>
    </source>
</evidence>
<keyword evidence="2" id="KW-1185">Reference proteome</keyword>